<dbReference type="Proteomes" id="UP000050741">
    <property type="component" value="Unassembled WGS sequence"/>
</dbReference>
<dbReference type="WBParaSite" id="GPLIN_001608600">
    <property type="protein sequence ID" value="GPLIN_001608600"/>
    <property type="gene ID" value="GPLIN_001608600"/>
</dbReference>
<keyword evidence="1" id="KW-1185">Reference proteome</keyword>
<proteinExistence type="predicted"/>
<dbReference type="AlphaFoldDB" id="A0A183CT78"/>
<organism evidence="1 2">
    <name type="scientific">Globodera pallida</name>
    <name type="common">Potato cyst nematode worm</name>
    <name type="synonym">Heterodera pallida</name>
    <dbReference type="NCBI Taxonomy" id="36090"/>
    <lineage>
        <taxon>Eukaryota</taxon>
        <taxon>Metazoa</taxon>
        <taxon>Ecdysozoa</taxon>
        <taxon>Nematoda</taxon>
        <taxon>Chromadorea</taxon>
        <taxon>Rhabditida</taxon>
        <taxon>Tylenchina</taxon>
        <taxon>Tylenchomorpha</taxon>
        <taxon>Tylenchoidea</taxon>
        <taxon>Heteroderidae</taxon>
        <taxon>Heteroderinae</taxon>
        <taxon>Globodera</taxon>
    </lineage>
</organism>
<evidence type="ECO:0000313" key="2">
    <source>
        <dbReference type="WBParaSite" id="GPLIN_001608600"/>
    </source>
</evidence>
<sequence>VQANGSSIDTLQTRVEKGSSGEGQLEYYSNTQKLFALWKRIQFTQVIKKEGEVDNYSVFVNMTLEAELKSDSEVRINFLNEALEVQMREQKFNF</sequence>
<name>A0A183CT78_GLOPA</name>
<reference evidence="1" key="1">
    <citation type="submission" date="2014-05" db="EMBL/GenBank/DDBJ databases">
        <title>The genome and life-stage specific transcriptomes of Globodera pallida elucidate key aspects of plant parasitism by a cyst nematode.</title>
        <authorList>
            <person name="Cotton J.A."/>
            <person name="Lilley C.J."/>
            <person name="Jones L.M."/>
            <person name="Kikuchi T."/>
            <person name="Reid A.J."/>
            <person name="Thorpe P."/>
            <person name="Tsai I.J."/>
            <person name="Beasley H."/>
            <person name="Blok V."/>
            <person name="Cock P.J.A."/>
            <person name="Van den Akker S.E."/>
            <person name="Holroyd N."/>
            <person name="Hunt M."/>
            <person name="Mantelin S."/>
            <person name="Naghra H."/>
            <person name="Pain A."/>
            <person name="Palomares-Rius J.E."/>
            <person name="Zarowiecki M."/>
            <person name="Berriman M."/>
            <person name="Jones J.T."/>
            <person name="Urwin P.E."/>
        </authorList>
    </citation>
    <scope>NUCLEOTIDE SEQUENCE [LARGE SCALE GENOMIC DNA]</scope>
    <source>
        <strain evidence="1">Lindley</strain>
    </source>
</reference>
<accession>A0A183CT78</accession>
<protein>
    <submittedName>
        <fullName evidence="2">Phage tail protein</fullName>
    </submittedName>
</protein>
<reference evidence="2" key="2">
    <citation type="submission" date="2016-06" db="UniProtKB">
        <authorList>
            <consortium name="WormBaseParasite"/>
        </authorList>
    </citation>
    <scope>IDENTIFICATION</scope>
</reference>
<evidence type="ECO:0000313" key="1">
    <source>
        <dbReference type="Proteomes" id="UP000050741"/>
    </source>
</evidence>